<dbReference type="GO" id="GO:0006355">
    <property type="term" value="P:regulation of DNA-templated transcription"/>
    <property type="evidence" value="ECO:0007669"/>
    <property type="project" value="InterPro"/>
</dbReference>
<dbReference type="Gene3D" id="1.10.10.60">
    <property type="entry name" value="Homeodomain-like"/>
    <property type="match status" value="1"/>
</dbReference>
<dbReference type="Pfam" id="PF06506">
    <property type="entry name" value="PrpR_N"/>
    <property type="match status" value="1"/>
</dbReference>
<keyword evidence="1" id="KW-0547">Nucleotide-binding</keyword>
<evidence type="ECO:0000256" key="4">
    <source>
        <dbReference type="ARBA" id="ARBA00023163"/>
    </source>
</evidence>
<dbReference type="OrthoDB" id="9771372at2"/>
<dbReference type="Gene3D" id="3.40.50.2300">
    <property type="match status" value="1"/>
</dbReference>
<accession>A0A223EKV6</accession>
<dbReference type="PRINTS" id="PR01590">
    <property type="entry name" value="HTHFIS"/>
</dbReference>
<organism evidence="6 7">
    <name type="scientific">Peribacillus simplex NBRC 15720 = DSM 1321</name>
    <dbReference type="NCBI Taxonomy" id="1349754"/>
    <lineage>
        <taxon>Bacteria</taxon>
        <taxon>Bacillati</taxon>
        <taxon>Bacillota</taxon>
        <taxon>Bacilli</taxon>
        <taxon>Bacillales</taxon>
        <taxon>Bacillaceae</taxon>
        <taxon>Peribacillus</taxon>
    </lineage>
</organism>
<dbReference type="AlphaFoldDB" id="A0A223EKV6"/>
<dbReference type="InterPro" id="IPR009057">
    <property type="entry name" value="Homeodomain-like_sf"/>
</dbReference>
<protein>
    <recommendedName>
        <fullName evidence="5">Sigma-54 factor interaction domain-containing protein</fullName>
    </recommendedName>
</protein>
<keyword evidence="4" id="KW-0804">Transcription</keyword>
<sequence>MYMKVHIIAPYESMIPIIKACVPLYPDLEIGYSIGDLEKGVELAKMEEENGADAIISRGGTAKLIKRSVNIPVIDMHLSGYDMIRSLTLASELKDKTAIVGFSNITSGAQSIIDLLDLPLQVYTVRESKDVAPLILTLKNEGYKQIVGDVITINTTISYGMKGFLIQSGKESIIRAINDAREMITYLQYKSDINRMFERLLVKEVHNIVILNSDNQIVYEHLTDFDSNPLSDDQYRTMNGEVNVSKQLHTSFSQDGSSIEVDGFWHDGLYSSYGVYVLDASPVKRFDQKGVQIKAASISEPIAMDTVLINNVTALYKNHEIIQLKGNRGTGKEFLVNQIHNEQTKNGKLLIIDFEEFKEADLNKLPLEHIRTITLKNIDCLQDYEPLREFLSTCCRKNLSIFIVSNVQINEAIAGNFAINTIHMQDLSQRKSDIGNLTKFFLSYYHQTYGTTAMNIKSDALALLEEYSYPNNIDDLKQLIKQIALNEKEYVIRKETIEKIIADNNIPTDIFVSQKATLKEMEKYIIQRVLKEENYNQTKTAERLGINRATLWRKLKE</sequence>
<keyword evidence="2" id="KW-0067">ATP-binding</keyword>
<dbReference type="Pfam" id="PF02954">
    <property type="entry name" value="HTH_8"/>
    <property type="match status" value="1"/>
</dbReference>
<dbReference type="Gene3D" id="3.40.50.10660">
    <property type="entry name" value="PrpR receptor domain-like"/>
    <property type="match status" value="1"/>
</dbReference>
<dbReference type="PANTHER" id="PTHR32071">
    <property type="entry name" value="TRANSCRIPTIONAL REGULATORY PROTEIN"/>
    <property type="match status" value="1"/>
</dbReference>
<reference evidence="6 7" key="1">
    <citation type="submission" date="2016-10" db="EMBL/GenBank/DDBJ databases">
        <title>The whole genome sequencing and assembly of Bacillus simplex DSM 1321 strain.</title>
        <authorList>
            <person name="Park M.-K."/>
            <person name="Lee Y.-J."/>
            <person name="Yi H."/>
            <person name="Bahn Y.-S."/>
            <person name="Kim J.F."/>
            <person name="Lee D.-W."/>
        </authorList>
    </citation>
    <scope>NUCLEOTIDE SEQUENCE [LARGE SCALE GENOMIC DNA]</scope>
    <source>
        <strain evidence="6 7">DSM 1321</strain>
    </source>
</reference>
<dbReference type="SUPFAM" id="SSF46689">
    <property type="entry name" value="Homeodomain-like"/>
    <property type="match status" value="1"/>
</dbReference>
<dbReference type="GO" id="GO:0043565">
    <property type="term" value="F:sequence-specific DNA binding"/>
    <property type="evidence" value="ECO:0007669"/>
    <property type="project" value="InterPro"/>
</dbReference>
<feature type="domain" description="Sigma-54 factor interaction" evidence="5">
    <location>
        <begin position="277"/>
        <end position="485"/>
    </location>
</feature>
<dbReference type="InterPro" id="IPR058031">
    <property type="entry name" value="AAA_lid_NorR"/>
</dbReference>
<dbReference type="Pfam" id="PF25601">
    <property type="entry name" value="AAA_lid_14"/>
    <property type="match status" value="1"/>
</dbReference>
<dbReference type="SUPFAM" id="SSF52540">
    <property type="entry name" value="P-loop containing nucleoside triphosphate hydrolases"/>
    <property type="match status" value="1"/>
</dbReference>
<dbReference type="InterPro" id="IPR010524">
    <property type="entry name" value="Sig_transdc_resp-reg_PrpR_N"/>
</dbReference>
<evidence type="ECO:0000256" key="1">
    <source>
        <dbReference type="ARBA" id="ARBA00022741"/>
    </source>
</evidence>
<evidence type="ECO:0000313" key="7">
    <source>
        <dbReference type="Proteomes" id="UP000214618"/>
    </source>
</evidence>
<dbReference type="InterPro" id="IPR002197">
    <property type="entry name" value="HTH_Fis"/>
</dbReference>
<gene>
    <name evidence="6" type="ORF">BS1321_19385</name>
</gene>
<dbReference type="Gene3D" id="1.10.8.60">
    <property type="match status" value="1"/>
</dbReference>
<dbReference type="InterPro" id="IPR027417">
    <property type="entry name" value="P-loop_NTPase"/>
</dbReference>
<dbReference type="GO" id="GO:0000156">
    <property type="term" value="F:phosphorelay response regulator activity"/>
    <property type="evidence" value="ECO:0007669"/>
    <property type="project" value="InterPro"/>
</dbReference>
<dbReference type="InterPro" id="IPR002078">
    <property type="entry name" value="Sigma_54_int"/>
</dbReference>
<dbReference type="SUPFAM" id="SSF159800">
    <property type="entry name" value="PrpR receptor domain-like"/>
    <property type="match status" value="1"/>
</dbReference>
<evidence type="ECO:0000259" key="5">
    <source>
        <dbReference type="PROSITE" id="PS50045"/>
    </source>
</evidence>
<name>A0A223EKV6_9BACI</name>
<dbReference type="Proteomes" id="UP000214618">
    <property type="component" value="Chromosome"/>
</dbReference>
<dbReference type="GO" id="GO:0005524">
    <property type="term" value="F:ATP binding"/>
    <property type="evidence" value="ECO:0007669"/>
    <property type="project" value="UniProtKB-KW"/>
</dbReference>
<keyword evidence="3" id="KW-0805">Transcription regulation</keyword>
<evidence type="ECO:0000256" key="2">
    <source>
        <dbReference type="ARBA" id="ARBA00022840"/>
    </source>
</evidence>
<dbReference type="PROSITE" id="PS50045">
    <property type="entry name" value="SIGMA54_INTERACT_4"/>
    <property type="match status" value="1"/>
</dbReference>
<dbReference type="EMBL" id="CP017704">
    <property type="protein sequence ID" value="ASS95878.1"/>
    <property type="molecule type" value="Genomic_DNA"/>
</dbReference>
<evidence type="ECO:0000256" key="3">
    <source>
        <dbReference type="ARBA" id="ARBA00023015"/>
    </source>
</evidence>
<evidence type="ECO:0000313" key="6">
    <source>
        <dbReference type="EMBL" id="ASS95878.1"/>
    </source>
</evidence>
<proteinExistence type="predicted"/>